<organism evidence="2 3">
    <name type="scientific">Streptomyces spiramenti</name>
    <dbReference type="NCBI Taxonomy" id="2720606"/>
    <lineage>
        <taxon>Bacteria</taxon>
        <taxon>Bacillati</taxon>
        <taxon>Actinomycetota</taxon>
        <taxon>Actinomycetes</taxon>
        <taxon>Kitasatosporales</taxon>
        <taxon>Streptomycetaceae</taxon>
        <taxon>Streptomyces</taxon>
    </lineage>
</organism>
<sequence>MGAEPAWPSGDDHGQPPASPQDHAAGPGWNGYGYDYDYASQNQDHVQNPYQGQDGYGQDGYGAGHPQQGYAAGAGAHPGTGYGDPAATGYPQQGYDYGNDPYAGGDTGWQGRDDAHGHDHPSDQPHHYGDGNGQR</sequence>
<evidence type="ECO:0000313" key="2">
    <source>
        <dbReference type="EMBL" id="NJP68921.1"/>
    </source>
</evidence>
<evidence type="ECO:0000256" key="1">
    <source>
        <dbReference type="SAM" id="MobiDB-lite"/>
    </source>
</evidence>
<comment type="caution">
    <text evidence="2">The sequence shown here is derived from an EMBL/GenBank/DDBJ whole genome shotgun (WGS) entry which is preliminary data.</text>
</comment>
<reference evidence="2 3" key="1">
    <citation type="submission" date="2020-03" db="EMBL/GenBank/DDBJ databases">
        <title>Draft genome of Streptomyces sp. ventii, isolated from the Axial Seamount in the Pacific Ocean, and resequencing of the two type strains Streptomyces lonarensis strain NCL 716 and Streptomyces bohaiensis strain 11A07.</title>
        <authorList>
            <person name="Loughran R.M."/>
            <person name="Pfannmuller K.M."/>
            <person name="Wasson B.J."/>
            <person name="Deadmond M.C."/>
            <person name="Paddock B.E."/>
            <person name="Koyack M.J."/>
            <person name="Gallegos D.A."/>
            <person name="Mitchell E.A."/>
            <person name="Ushijima B."/>
            <person name="Saw J.H."/>
            <person name="Mcphail K.L."/>
            <person name="Videau P."/>
        </authorList>
    </citation>
    <scope>NUCLEOTIDE SEQUENCE [LARGE SCALE GENOMIC DNA]</scope>
    <source>
        <strain evidence="3">5675061</strain>
    </source>
</reference>
<gene>
    <name evidence="2" type="ORF">HCJ92_22175</name>
</gene>
<name>A0ABX1AT64_9ACTN</name>
<keyword evidence="3" id="KW-1185">Reference proteome</keyword>
<feature type="region of interest" description="Disordered" evidence="1">
    <location>
        <begin position="1"/>
        <end position="135"/>
    </location>
</feature>
<evidence type="ECO:0000313" key="3">
    <source>
        <dbReference type="Proteomes" id="UP000746503"/>
    </source>
</evidence>
<dbReference type="Proteomes" id="UP000746503">
    <property type="component" value="Unassembled WGS sequence"/>
</dbReference>
<proteinExistence type="predicted"/>
<accession>A0ABX1AT64</accession>
<feature type="compositionally biased region" description="Basic and acidic residues" evidence="1">
    <location>
        <begin position="111"/>
        <end position="129"/>
    </location>
</feature>
<feature type="compositionally biased region" description="Gly residues" evidence="1">
    <location>
        <begin position="54"/>
        <end position="63"/>
    </location>
</feature>
<protein>
    <submittedName>
        <fullName evidence="2">Uncharacterized protein</fullName>
    </submittedName>
</protein>
<dbReference type="EMBL" id="JAAVJB010000308">
    <property type="protein sequence ID" value="NJP68921.1"/>
    <property type="molecule type" value="Genomic_DNA"/>
</dbReference>
<feature type="compositionally biased region" description="Polar residues" evidence="1">
    <location>
        <begin position="39"/>
        <end position="49"/>
    </location>
</feature>